<organism evidence="1 2">
    <name type="scientific">Eumeta variegata</name>
    <name type="common">Bagworm moth</name>
    <name type="synonym">Eumeta japonica</name>
    <dbReference type="NCBI Taxonomy" id="151549"/>
    <lineage>
        <taxon>Eukaryota</taxon>
        <taxon>Metazoa</taxon>
        <taxon>Ecdysozoa</taxon>
        <taxon>Arthropoda</taxon>
        <taxon>Hexapoda</taxon>
        <taxon>Insecta</taxon>
        <taxon>Pterygota</taxon>
        <taxon>Neoptera</taxon>
        <taxon>Endopterygota</taxon>
        <taxon>Lepidoptera</taxon>
        <taxon>Glossata</taxon>
        <taxon>Ditrysia</taxon>
        <taxon>Tineoidea</taxon>
        <taxon>Psychidae</taxon>
        <taxon>Oiketicinae</taxon>
        <taxon>Eumeta</taxon>
    </lineage>
</organism>
<protein>
    <submittedName>
        <fullName evidence="1">Uncharacterized protein</fullName>
    </submittedName>
</protein>
<evidence type="ECO:0000313" key="1">
    <source>
        <dbReference type="EMBL" id="GBP44198.1"/>
    </source>
</evidence>
<sequence>MEKVRGRPYGKTLDIARNCGFAAGFKHVTVEVNPFFFSLIEELKYAPSALVQRERCAGAARIYLKHPRSGLRSEMPTALSLFKRISGYANTRASLADVENSKPPRGAPPPPPAAGFVCEWNQFCF</sequence>
<gene>
    <name evidence="1" type="ORF">EVAR_31642_1</name>
</gene>
<accession>A0A4C1VYT5</accession>
<reference evidence="1 2" key="1">
    <citation type="journal article" date="2019" name="Commun. Biol.">
        <title>The bagworm genome reveals a unique fibroin gene that provides high tensile strength.</title>
        <authorList>
            <person name="Kono N."/>
            <person name="Nakamura H."/>
            <person name="Ohtoshi R."/>
            <person name="Tomita M."/>
            <person name="Numata K."/>
            <person name="Arakawa K."/>
        </authorList>
    </citation>
    <scope>NUCLEOTIDE SEQUENCE [LARGE SCALE GENOMIC DNA]</scope>
</reference>
<proteinExistence type="predicted"/>
<dbReference type="EMBL" id="BGZK01000448">
    <property type="protein sequence ID" value="GBP44198.1"/>
    <property type="molecule type" value="Genomic_DNA"/>
</dbReference>
<name>A0A4C1VYT5_EUMVA</name>
<dbReference type="AlphaFoldDB" id="A0A4C1VYT5"/>
<keyword evidence="2" id="KW-1185">Reference proteome</keyword>
<dbReference type="Proteomes" id="UP000299102">
    <property type="component" value="Unassembled WGS sequence"/>
</dbReference>
<evidence type="ECO:0000313" key="2">
    <source>
        <dbReference type="Proteomes" id="UP000299102"/>
    </source>
</evidence>
<comment type="caution">
    <text evidence="1">The sequence shown here is derived from an EMBL/GenBank/DDBJ whole genome shotgun (WGS) entry which is preliminary data.</text>
</comment>